<sequence length="74" mass="8776">MHKFKESLTAMIGDFANMNKTPDFKHEELEESHTALKEVDEHDDEDETLTEAEEERIRARIAEQRERRPSSYLL</sequence>
<evidence type="ECO:0000313" key="2">
    <source>
        <dbReference type="EMBL" id="CAJ0577132.1"/>
    </source>
</evidence>
<feature type="compositionally biased region" description="Basic and acidic residues" evidence="1">
    <location>
        <begin position="23"/>
        <end position="40"/>
    </location>
</feature>
<name>A0AA36CZD3_9BILA</name>
<feature type="compositionally biased region" description="Acidic residues" evidence="1">
    <location>
        <begin position="41"/>
        <end position="53"/>
    </location>
</feature>
<evidence type="ECO:0000256" key="1">
    <source>
        <dbReference type="SAM" id="MobiDB-lite"/>
    </source>
</evidence>
<evidence type="ECO:0000313" key="3">
    <source>
        <dbReference type="Proteomes" id="UP001177023"/>
    </source>
</evidence>
<protein>
    <submittedName>
        <fullName evidence="2">Uncharacterized protein</fullName>
    </submittedName>
</protein>
<dbReference type="AlphaFoldDB" id="A0AA36CZD3"/>
<organism evidence="2 3">
    <name type="scientific">Mesorhabditis spiculigera</name>
    <dbReference type="NCBI Taxonomy" id="96644"/>
    <lineage>
        <taxon>Eukaryota</taxon>
        <taxon>Metazoa</taxon>
        <taxon>Ecdysozoa</taxon>
        <taxon>Nematoda</taxon>
        <taxon>Chromadorea</taxon>
        <taxon>Rhabditida</taxon>
        <taxon>Rhabditina</taxon>
        <taxon>Rhabditomorpha</taxon>
        <taxon>Rhabditoidea</taxon>
        <taxon>Rhabditidae</taxon>
        <taxon>Mesorhabditinae</taxon>
        <taxon>Mesorhabditis</taxon>
    </lineage>
</organism>
<proteinExistence type="predicted"/>
<reference evidence="2" key="1">
    <citation type="submission" date="2023-06" db="EMBL/GenBank/DDBJ databases">
        <authorList>
            <person name="Delattre M."/>
        </authorList>
    </citation>
    <scope>NUCLEOTIDE SEQUENCE</scope>
    <source>
        <strain evidence="2">AF72</strain>
    </source>
</reference>
<feature type="non-terminal residue" evidence="2">
    <location>
        <position position="74"/>
    </location>
</feature>
<comment type="caution">
    <text evidence="2">The sequence shown here is derived from an EMBL/GenBank/DDBJ whole genome shotgun (WGS) entry which is preliminary data.</text>
</comment>
<accession>A0AA36CZD3</accession>
<feature type="region of interest" description="Disordered" evidence="1">
    <location>
        <begin position="23"/>
        <end position="53"/>
    </location>
</feature>
<dbReference type="EMBL" id="CATQJA010002648">
    <property type="protein sequence ID" value="CAJ0577132.1"/>
    <property type="molecule type" value="Genomic_DNA"/>
</dbReference>
<keyword evidence="3" id="KW-1185">Reference proteome</keyword>
<gene>
    <name evidence="2" type="ORF">MSPICULIGERA_LOCUS15410</name>
</gene>
<dbReference type="Proteomes" id="UP001177023">
    <property type="component" value="Unassembled WGS sequence"/>
</dbReference>